<dbReference type="Pfam" id="PF16178">
    <property type="entry name" value="Anoct_dimer"/>
    <property type="match status" value="1"/>
</dbReference>
<comment type="caution">
    <text evidence="11">The sequence shown here is derived from an EMBL/GenBank/DDBJ whole genome shotgun (WGS) entry which is preliminary data.</text>
</comment>
<dbReference type="OMA" id="KMPMKKL"/>
<evidence type="ECO:0000256" key="1">
    <source>
        <dbReference type="ARBA" id="ARBA00004651"/>
    </source>
</evidence>
<dbReference type="InterPro" id="IPR007632">
    <property type="entry name" value="Anoctamin"/>
</dbReference>
<dbReference type="InterPro" id="IPR049452">
    <property type="entry name" value="Anoctamin_TM"/>
</dbReference>
<gene>
    <name evidence="11" type="ORF">FF38_01525</name>
</gene>
<organism evidence="11 12">
    <name type="scientific">Lucilia cuprina</name>
    <name type="common">Green bottle fly</name>
    <name type="synonym">Australian sheep blowfly</name>
    <dbReference type="NCBI Taxonomy" id="7375"/>
    <lineage>
        <taxon>Eukaryota</taxon>
        <taxon>Metazoa</taxon>
        <taxon>Ecdysozoa</taxon>
        <taxon>Arthropoda</taxon>
        <taxon>Hexapoda</taxon>
        <taxon>Insecta</taxon>
        <taxon>Pterygota</taxon>
        <taxon>Neoptera</taxon>
        <taxon>Endopterygota</taxon>
        <taxon>Diptera</taxon>
        <taxon>Brachycera</taxon>
        <taxon>Muscomorpha</taxon>
        <taxon>Oestroidea</taxon>
        <taxon>Calliphoridae</taxon>
        <taxon>Luciliinae</taxon>
        <taxon>Lucilia</taxon>
    </lineage>
</organism>
<evidence type="ECO:0000259" key="9">
    <source>
        <dbReference type="Pfam" id="PF04547"/>
    </source>
</evidence>
<sequence length="830" mass="97473">AQRHFEDGIREVDFVIGFHHFDIQFDHVKKRHIFERNLAKEGLQVELDFTQCIHFIKIHAPQEVLYSYAEILKIKMPMKKLPGQEFLYDNPYETCISLEQIYVQKDDKVPTCSERICKPLFRCFKLSPTKFPPKQKRIYSEFQINHKSLYDSQQSSFFDAGTRNSIVYFILERLHFSDDENTQDNVGIEKLLAEGVYTCAYTLHDETDRNLLLNEWATVNRLLHNQPLDHIKEYFGAKIAIYFAWLGFYTNMLIPLSLIGLLYLLFGFLTRSWDTVSKEICDHTRTIIMCPSCDRLCDYWELKEICIAAKVNYLIDNYGTVGYAFITSIWDIKILLAVLFLELWKRYVAKLVHKWGLTGYTQELEHARPQFLAKLKKNKKLASQMNHFFEPDVPFWFTKCLPSITNYSILLLFICISLMVTISMIVYRMAQRAAQNIVGTDTPVVYTVFYFPMASTVIELSMITALANIYNSLAIVLTNWEYCRTQKEYDESVTTKNFIFHFINYYSSLFYIAFIKGKLVGYPGKYNRFFGWRREECHHGGCLLELSIQLTIIMLGKQVFFGMLEMLMPPLKICLSLISSRRGESLQGNNQWCKDYYLLAWSNNMMYLEYLEMVIQYGFVTLFGLAFPLAPLLALINNLFETRLDAYKMLNYLRRPVAQRACDIGVWLGFLNMITKLAVASCAVLIAFSTNFITKLVYISIISKDGTLKGYTDFVLSHFNTKDFELQPLFTNESEYLNVEVCRYWDFRNPPSSERPFERPMIYWQILAAKLVFIVLYQNFIGLIQNIISWSIPDVSRDLQKRIDRENYLLREFIIEYEKLLALEQNYELE</sequence>
<dbReference type="InterPro" id="IPR032394">
    <property type="entry name" value="Anoct_dimer"/>
</dbReference>
<protein>
    <recommendedName>
        <fullName evidence="8">Anoctamin</fullName>
    </recommendedName>
</protein>
<dbReference type="AlphaFoldDB" id="A0A0L0CAW4"/>
<evidence type="ECO:0000256" key="7">
    <source>
        <dbReference type="ARBA" id="ARBA00023180"/>
    </source>
</evidence>
<evidence type="ECO:0000256" key="5">
    <source>
        <dbReference type="ARBA" id="ARBA00022989"/>
    </source>
</evidence>
<comment type="similarity">
    <text evidence="2 8">Belongs to the anoctamin family.</text>
</comment>
<keyword evidence="4 8" id="KW-0812">Transmembrane</keyword>
<dbReference type="PANTHER" id="PTHR12308">
    <property type="entry name" value="ANOCTAMIN"/>
    <property type="match status" value="1"/>
</dbReference>
<evidence type="ECO:0000256" key="2">
    <source>
        <dbReference type="ARBA" id="ARBA00009671"/>
    </source>
</evidence>
<evidence type="ECO:0000259" key="10">
    <source>
        <dbReference type="Pfam" id="PF16178"/>
    </source>
</evidence>
<dbReference type="STRING" id="7375.A0A0L0CAW4"/>
<dbReference type="GO" id="GO:0005254">
    <property type="term" value="F:chloride channel activity"/>
    <property type="evidence" value="ECO:0007669"/>
    <property type="project" value="TreeGrafter"/>
</dbReference>
<feature type="transmembrane region" description="Helical" evidence="8">
    <location>
        <begin position="409"/>
        <end position="430"/>
    </location>
</feature>
<keyword evidence="6 8" id="KW-0472">Membrane</keyword>
<keyword evidence="12" id="KW-1185">Reference proteome</keyword>
<dbReference type="EMBL" id="JRES01000671">
    <property type="protein sequence ID" value="KNC29377.1"/>
    <property type="molecule type" value="Genomic_DNA"/>
</dbReference>
<feature type="transmembrane region" description="Helical" evidence="8">
    <location>
        <begin position="614"/>
        <end position="640"/>
    </location>
</feature>
<feature type="domain" description="Anoctamin transmembrane" evidence="9">
    <location>
        <begin position="231"/>
        <end position="806"/>
    </location>
</feature>
<keyword evidence="7" id="KW-0325">Glycoprotein</keyword>
<reference evidence="11 12" key="1">
    <citation type="journal article" date="2015" name="Nat. Commun.">
        <title>Lucilia cuprina genome unlocks parasitic fly biology to underpin future interventions.</title>
        <authorList>
            <person name="Anstead C.A."/>
            <person name="Korhonen P.K."/>
            <person name="Young N.D."/>
            <person name="Hall R.S."/>
            <person name="Jex A.R."/>
            <person name="Murali S.C."/>
            <person name="Hughes D.S."/>
            <person name="Lee S.F."/>
            <person name="Perry T."/>
            <person name="Stroehlein A.J."/>
            <person name="Ansell B.R."/>
            <person name="Breugelmans B."/>
            <person name="Hofmann A."/>
            <person name="Qu J."/>
            <person name="Dugan S."/>
            <person name="Lee S.L."/>
            <person name="Chao H."/>
            <person name="Dinh H."/>
            <person name="Han Y."/>
            <person name="Doddapaneni H.V."/>
            <person name="Worley K.C."/>
            <person name="Muzny D.M."/>
            <person name="Ioannidis P."/>
            <person name="Waterhouse R.M."/>
            <person name="Zdobnov E.M."/>
            <person name="James P.J."/>
            <person name="Bagnall N.H."/>
            <person name="Kotze A.C."/>
            <person name="Gibbs R.A."/>
            <person name="Richards S."/>
            <person name="Batterham P."/>
            <person name="Gasser R.B."/>
        </authorList>
    </citation>
    <scope>NUCLEOTIDE SEQUENCE [LARGE SCALE GENOMIC DNA]</scope>
    <source>
        <strain evidence="11 12">LS</strain>
        <tissue evidence="11">Full body</tissue>
    </source>
</reference>
<dbReference type="Proteomes" id="UP000037069">
    <property type="component" value="Unassembled WGS sequence"/>
</dbReference>
<evidence type="ECO:0000313" key="12">
    <source>
        <dbReference type="Proteomes" id="UP000037069"/>
    </source>
</evidence>
<feature type="transmembrane region" description="Helical" evidence="8">
    <location>
        <begin position="321"/>
        <end position="344"/>
    </location>
</feature>
<keyword evidence="3" id="KW-1003">Cell membrane</keyword>
<dbReference type="PANTHER" id="PTHR12308:SF83">
    <property type="entry name" value="ANOCTAMIN"/>
    <property type="match status" value="1"/>
</dbReference>
<comment type="subcellular location">
    <subcellularLocation>
        <location evidence="1">Cell membrane</location>
        <topology evidence="1">Multi-pass membrane protein</topology>
    </subcellularLocation>
    <subcellularLocation>
        <location evidence="8">Membrane</location>
        <topology evidence="8">Multi-pass membrane protein</topology>
    </subcellularLocation>
</comment>
<feature type="transmembrane region" description="Helical" evidence="8">
    <location>
        <begin position="239"/>
        <end position="266"/>
    </location>
</feature>
<evidence type="ECO:0000256" key="6">
    <source>
        <dbReference type="ARBA" id="ARBA00023136"/>
    </source>
</evidence>
<dbReference type="Pfam" id="PF04547">
    <property type="entry name" value="Anoctamin"/>
    <property type="match status" value="1"/>
</dbReference>
<dbReference type="OrthoDB" id="296386at2759"/>
<accession>A0A0L0CAW4</accession>
<evidence type="ECO:0000256" key="3">
    <source>
        <dbReference type="ARBA" id="ARBA00022475"/>
    </source>
</evidence>
<proteinExistence type="inferred from homology"/>
<feature type="transmembrane region" description="Helical" evidence="8">
    <location>
        <begin position="762"/>
        <end position="784"/>
    </location>
</feature>
<feature type="transmembrane region" description="Helical" evidence="8">
    <location>
        <begin position="450"/>
        <end position="477"/>
    </location>
</feature>
<feature type="non-terminal residue" evidence="11">
    <location>
        <position position="1"/>
    </location>
</feature>
<dbReference type="GO" id="GO:0005886">
    <property type="term" value="C:plasma membrane"/>
    <property type="evidence" value="ECO:0007669"/>
    <property type="project" value="UniProtKB-SubCell"/>
</dbReference>
<feature type="transmembrane region" description="Helical" evidence="8">
    <location>
        <begin position="661"/>
        <end position="688"/>
    </location>
</feature>
<evidence type="ECO:0000256" key="8">
    <source>
        <dbReference type="RuleBase" id="RU280814"/>
    </source>
</evidence>
<feature type="domain" description="Anoctamin dimerisation" evidence="10">
    <location>
        <begin position="5"/>
        <end position="228"/>
    </location>
</feature>
<keyword evidence="5 8" id="KW-1133">Transmembrane helix</keyword>
<dbReference type="GO" id="GO:0046983">
    <property type="term" value="F:protein dimerization activity"/>
    <property type="evidence" value="ECO:0007669"/>
    <property type="project" value="InterPro"/>
</dbReference>
<evidence type="ECO:0000256" key="4">
    <source>
        <dbReference type="ARBA" id="ARBA00022692"/>
    </source>
</evidence>
<evidence type="ECO:0000313" key="11">
    <source>
        <dbReference type="EMBL" id="KNC29377.1"/>
    </source>
</evidence>
<name>A0A0L0CAW4_LUCCU</name>
<feature type="transmembrane region" description="Helical" evidence="8">
    <location>
        <begin position="498"/>
        <end position="515"/>
    </location>
</feature>